<protein>
    <submittedName>
        <fullName evidence="1">Right-handed parallel beta-helix repeat-containing protein</fullName>
    </submittedName>
</protein>
<dbReference type="SUPFAM" id="SSF51126">
    <property type="entry name" value="Pectin lyase-like"/>
    <property type="match status" value="1"/>
</dbReference>
<dbReference type="InterPro" id="IPR006626">
    <property type="entry name" value="PbH1"/>
</dbReference>
<name>A0A6G1WQR5_9HYPH</name>
<organism evidence="1">
    <name type="scientific">Sinorhizobium medicae</name>
    <dbReference type="NCBI Taxonomy" id="110321"/>
    <lineage>
        <taxon>Bacteria</taxon>
        <taxon>Pseudomonadati</taxon>
        <taxon>Pseudomonadota</taxon>
        <taxon>Alphaproteobacteria</taxon>
        <taxon>Hyphomicrobiales</taxon>
        <taxon>Rhizobiaceae</taxon>
        <taxon>Sinorhizobium/Ensifer group</taxon>
        <taxon>Sinorhizobium</taxon>
    </lineage>
</organism>
<evidence type="ECO:0000313" key="1">
    <source>
        <dbReference type="EMBL" id="MQW72003.1"/>
    </source>
</evidence>
<reference evidence="1" key="1">
    <citation type="journal article" date="2013" name="Genome Biol.">
        <title>Comparative genomics of the core and accessory genomes of 48 Sinorhizobium strains comprising five genospecies.</title>
        <authorList>
            <person name="Sugawara M."/>
            <person name="Epstein B."/>
            <person name="Badgley B.D."/>
            <person name="Unno T."/>
            <person name="Xu L."/>
            <person name="Reese J."/>
            <person name="Gyaneshwar P."/>
            <person name="Denny R."/>
            <person name="Mudge J."/>
            <person name="Bharti A.K."/>
            <person name="Farmer A.D."/>
            <person name="May G.D."/>
            <person name="Woodward J.E."/>
            <person name="Medigue C."/>
            <person name="Vallenet D."/>
            <person name="Lajus A."/>
            <person name="Rouy Z."/>
            <person name="Martinez-Vaz B."/>
            <person name="Tiffin P."/>
            <person name="Young N.D."/>
            <person name="Sadowsky M.J."/>
        </authorList>
    </citation>
    <scope>NUCLEOTIDE SEQUENCE</scope>
    <source>
        <strain evidence="1">M1</strain>
    </source>
</reference>
<dbReference type="InterPro" id="IPR012334">
    <property type="entry name" value="Pectin_lyas_fold"/>
</dbReference>
<gene>
    <name evidence="1" type="ORF">GHJ91_23310</name>
</gene>
<sequence>MINLGSAEIGDLRVGASQVARVYLGEDIIWQPNFDSLPAAIYFSAAGNDDTGAGTQAAPFKTLKMANAVARAGKTLYFRGGDTFTGTLLARPGCVYNSYGTGKATISSGNSEAILLDNADSAQVRRLIAQGSGTTVNGTHGIRAINSHSEGIQIDDVVIDSCEVRGYGRNGIFATVANYPSGLTGLQITNNIVEDCTQNDERGHTGGIIVAAEEADFWGLATYPASHRDVVVTGNTVRRCKGKRDAPNHVGSGIIVAQTEGGLVENNLAEDCGENSTNQAGPVGIWAWDAIGVVIRKNTVLRQRSARSDGGGFDLDGGCKDCVLEYNFSMGCTGPGIIIFSFDDTAYPANKLLDYSNNVARYNLSVRDGQTVRSEFGMFIGTMRPVASDFQNIRVYNNTIVVDTVAAFSPTCLSIQTFGGVDFSHATGVIANNIFLQKGAGLLCDVRTTAMQIHGNCFHSVQGTAMRSFGFDWETVDQWISASGNQEFLHGTHTIFVDNPQLVNDSGSTPADFRPADASPLYGVGMDINSEFGIARPTEDFLGNALPATHVFFTPGAMEPATPLPNLLTSPNVLNTGWELNDIDLISGLPGMFGGTSAQNIRVDAEGAAVGQLRTFTAGTEKIFRRGGFVKPAADVIDAVIGNRRSNEADYWWTWFDIVAGELDNADAWGAYLDSVPRYRMQKRPNGFWLIMHEMKIPSTWTQDKFWAQPSVPHPVRGGINDGLGRGLIHDGFFEFRVG</sequence>
<proteinExistence type="predicted"/>
<dbReference type="EMBL" id="WISB01000125">
    <property type="protein sequence ID" value="MQW72003.1"/>
    <property type="molecule type" value="Genomic_DNA"/>
</dbReference>
<dbReference type="SMART" id="SM00710">
    <property type="entry name" value="PbH1"/>
    <property type="match status" value="6"/>
</dbReference>
<dbReference type="InterPro" id="IPR011050">
    <property type="entry name" value="Pectin_lyase_fold/virulence"/>
</dbReference>
<dbReference type="RefSeq" id="WP_337738888.1">
    <property type="nucleotide sequence ID" value="NZ_WISB01000125.1"/>
</dbReference>
<accession>A0A6G1WQR5</accession>
<dbReference type="AlphaFoldDB" id="A0A6G1WQR5"/>
<dbReference type="Gene3D" id="2.160.20.10">
    <property type="entry name" value="Single-stranded right-handed beta-helix, Pectin lyase-like"/>
    <property type="match status" value="1"/>
</dbReference>
<comment type="caution">
    <text evidence="1">The sequence shown here is derived from an EMBL/GenBank/DDBJ whole genome shotgun (WGS) entry which is preliminary data.</text>
</comment>